<sequence>MSFPPPLPSTHPHQRARPIGFYPLRFESPQALTCFNDDMSRPQQVERKIRVSEKYENRVLSVIRELGWEEFTRDISHESNKVNRWRIEVLVHEFFVNEHHHRLGNVVQDGITQNERLVTEAQQRQAAKEKRGAKRHIAATAAAQ</sequence>
<evidence type="ECO:0000313" key="2">
    <source>
        <dbReference type="Proteomes" id="UP001419268"/>
    </source>
</evidence>
<keyword evidence="2" id="KW-1185">Reference proteome</keyword>
<dbReference type="EMBL" id="JBBNAG010000001">
    <property type="protein sequence ID" value="KAK9167125.1"/>
    <property type="molecule type" value="Genomic_DNA"/>
</dbReference>
<gene>
    <name evidence="1" type="ORF">Scep_002316</name>
</gene>
<evidence type="ECO:0000313" key="1">
    <source>
        <dbReference type="EMBL" id="KAK9167125.1"/>
    </source>
</evidence>
<dbReference type="AlphaFoldDB" id="A0AAP0Q4J0"/>
<accession>A0AAP0Q4J0</accession>
<dbReference type="Proteomes" id="UP001419268">
    <property type="component" value="Unassembled WGS sequence"/>
</dbReference>
<comment type="caution">
    <text evidence="1">The sequence shown here is derived from an EMBL/GenBank/DDBJ whole genome shotgun (WGS) entry which is preliminary data.</text>
</comment>
<protein>
    <submittedName>
        <fullName evidence="1">Uncharacterized protein</fullName>
    </submittedName>
</protein>
<name>A0AAP0Q4J0_9MAGN</name>
<organism evidence="1 2">
    <name type="scientific">Stephania cephalantha</name>
    <dbReference type="NCBI Taxonomy" id="152367"/>
    <lineage>
        <taxon>Eukaryota</taxon>
        <taxon>Viridiplantae</taxon>
        <taxon>Streptophyta</taxon>
        <taxon>Embryophyta</taxon>
        <taxon>Tracheophyta</taxon>
        <taxon>Spermatophyta</taxon>
        <taxon>Magnoliopsida</taxon>
        <taxon>Ranunculales</taxon>
        <taxon>Menispermaceae</taxon>
        <taxon>Menispermoideae</taxon>
        <taxon>Cissampelideae</taxon>
        <taxon>Stephania</taxon>
    </lineage>
</organism>
<proteinExistence type="predicted"/>
<reference evidence="1 2" key="1">
    <citation type="submission" date="2024-01" db="EMBL/GenBank/DDBJ databases">
        <title>Genome assemblies of Stephania.</title>
        <authorList>
            <person name="Yang L."/>
        </authorList>
    </citation>
    <scope>NUCLEOTIDE SEQUENCE [LARGE SCALE GENOMIC DNA]</scope>
    <source>
        <strain evidence="1">JXDWG</strain>
        <tissue evidence="1">Leaf</tissue>
    </source>
</reference>